<dbReference type="Gene3D" id="3.30.70.330">
    <property type="match status" value="1"/>
</dbReference>
<evidence type="ECO:0000256" key="2">
    <source>
        <dbReference type="PROSITE-ProRule" id="PRU00176"/>
    </source>
</evidence>
<sequence length="321" mass="33430">MQSFKDVDMDTNGGAPPATAAARMLTSALGGANAAGKKRVSPYDRRAQDPKERWQHDKYAEHTSGLGARLSSSASARDLRGAPPTSASYMSPKLKITNLHYEITETDLRGLFASIGALAGSPEIIYDRSGRSTGVAVVLYKNVEDAARAKNEFDGQHARGEPISVSYEPHDQRKARRSDGPDGFRGGSSSSSGGGGGASRDWRTGGPDAEDTEGAGANRDIPLLQRVEGRKLLSRLDAATSAPKQNQRRGPTNQPSSSPGGPRSFSSRSARGPGNSRGAGGYGGGAKTAIDLDAELDAFMKAPVAGATGQKAAADGDVDMQ</sequence>
<feature type="compositionally biased region" description="Basic and acidic residues" evidence="3">
    <location>
        <begin position="168"/>
        <end position="182"/>
    </location>
</feature>
<dbReference type="InterPro" id="IPR000504">
    <property type="entry name" value="RRM_dom"/>
</dbReference>
<name>A0AAN6G7Z6_9BASI</name>
<feature type="region of interest" description="Disordered" evidence="3">
    <location>
        <begin position="71"/>
        <end position="90"/>
    </location>
</feature>
<evidence type="ECO:0000256" key="1">
    <source>
        <dbReference type="ARBA" id="ARBA00022884"/>
    </source>
</evidence>
<feature type="compositionally biased region" description="Gly residues" evidence="3">
    <location>
        <begin position="275"/>
        <end position="286"/>
    </location>
</feature>
<organism evidence="5 6">
    <name type="scientific">Tilletia horrida</name>
    <dbReference type="NCBI Taxonomy" id="155126"/>
    <lineage>
        <taxon>Eukaryota</taxon>
        <taxon>Fungi</taxon>
        <taxon>Dikarya</taxon>
        <taxon>Basidiomycota</taxon>
        <taxon>Ustilaginomycotina</taxon>
        <taxon>Exobasidiomycetes</taxon>
        <taxon>Tilletiales</taxon>
        <taxon>Tilletiaceae</taxon>
        <taxon>Tilletia</taxon>
    </lineage>
</organism>
<protein>
    <recommendedName>
        <fullName evidence="4">RRM domain-containing protein</fullName>
    </recommendedName>
</protein>
<feature type="region of interest" description="Disordered" evidence="3">
    <location>
        <begin position="239"/>
        <end position="287"/>
    </location>
</feature>
<keyword evidence="1 2" id="KW-0694">RNA-binding</keyword>
<feature type="compositionally biased region" description="Basic and acidic residues" evidence="3">
    <location>
        <begin position="41"/>
        <end position="58"/>
    </location>
</feature>
<dbReference type="Pfam" id="PF00076">
    <property type="entry name" value="RRM_1"/>
    <property type="match status" value="1"/>
</dbReference>
<feature type="compositionally biased region" description="Basic and acidic residues" evidence="3">
    <location>
        <begin position="151"/>
        <end position="160"/>
    </location>
</feature>
<dbReference type="EMBL" id="JAPDMQ010000493">
    <property type="protein sequence ID" value="KAK0523722.1"/>
    <property type="molecule type" value="Genomic_DNA"/>
</dbReference>
<feature type="region of interest" description="Disordered" evidence="3">
    <location>
        <begin position="151"/>
        <end position="223"/>
    </location>
</feature>
<feature type="compositionally biased region" description="Polar residues" evidence="3">
    <location>
        <begin position="242"/>
        <end position="254"/>
    </location>
</feature>
<gene>
    <name evidence="5" type="ORF">OC842_006052</name>
</gene>
<keyword evidence="6" id="KW-1185">Reference proteome</keyword>
<dbReference type="CDD" id="cd12418">
    <property type="entry name" value="RRM_Aly_REF_like"/>
    <property type="match status" value="1"/>
</dbReference>
<dbReference type="InterPro" id="IPR025715">
    <property type="entry name" value="FoP_C"/>
</dbReference>
<evidence type="ECO:0000259" key="4">
    <source>
        <dbReference type="PROSITE" id="PS50102"/>
    </source>
</evidence>
<evidence type="ECO:0000313" key="6">
    <source>
        <dbReference type="Proteomes" id="UP001176521"/>
    </source>
</evidence>
<dbReference type="SMART" id="SM00360">
    <property type="entry name" value="RRM"/>
    <property type="match status" value="1"/>
</dbReference>
<proteinExistence type="predicted"/>
<evidence type="ECO:0000256" key="3">
    <source>
        <dbReference type="SAM" id="MobiDB-lite"/>
    </source>
</evidence>
<dbReference type="SMART" id="SM01218">
    <property type="entry name" value="FoP_duplication"/>
    <property type="match status" value="1"/>
</dbReference>
<feature type="compositionally biased region" description="Low complexity" evidence="3">
    <location>
        <begin position="255"/>
        <end position="274"/>
    </location>
</feature>
<dbReference type="InterPro" id="IPR012677">
    <property type="entry name" value="Nucleotide-bd_a/b_plait_sf"/>
</dbReference>
<feature type="compositionally biased region" description="Low complexity" evidence="3">
    <location>
        <begin position="11"/>
        <end position="22"/>
    </location>
</feature>
<dbReference type="PROSITE" id="PS50102">
    <property type="entry name" value="RRM"/>
    <property type="match status" value="1"/>
</dbReference>
<dbReference type="InterPro" id="IPR051229">
    <property type="entry name" value="ALYREF_mRNA_export"/>
</dbReference>
<dbReference type="Proteomes" id="UP001176521">
    <property type="component" value="Unassembled WGS sequence"/>
</dbReference>
<dbReference type="AlphaFoldDB" id="A0AAN6G7Z6"/>
<dbReference type="SUPFAM" id="SSF54928">
    <property type="entry name" value="RNA-binding domain, RBD"/>
    <property type="match status" value="1"/>
</dbReference>
<evidence type="ECO:0000313" key="5">
    <source>
        <dbReference type="EMBL" id="KAK0523722.1"/>
    </source>
</evidence>
<dbReference type="PANTHER" id="PTHR19965:SF82">
    <property type="entry name" value="THO COMPLEX SUBUNIT 4"/>
    <property type="match status" value="1"/>
</dbReference>
<dbReference type="GO" id="GO:0003729">
    <property type="term" value="F:mRNA binding"/>
    <property type="evidence" value="ECO:0007669"/>
    <property type="project" value="TreeGrafter"/>
</dbReference>
<reference evidence="5" key="1">
    <citation type="journal article" date="2023" name="PhytoFront">
        <title>Draft Genome Resources of Seven Strains of Tilletia horrida, Causal Agent of Kernel Smut of Rice.</title>
        <authorList>
            <person name="Khanal S."/>
            <person name="Antony Babu S."/>
            <person name="Zhou X.G."/>
        </authorList>
    </citation>
    <scope>NUCLEOTIDE SEQUENCE</scope>
    <source>
        <strain evidence="5">TX3</strain>
    </source>
</reference>
<dbReference type="GO" id="GO:0005634">
    <property type="term" value="C:nucleus"/>
    <property type="evidence" value="ECO:0007669"/>
    <property type="project" value="TreeGrafter"/>
</dbReference>
<accession>A0AAN6G7Z6</accession>
<comment type="caution">
    <text evidence="5">The sequence shown here is derived from an EMBL/GenBank/DDBJ whole genome shotgun (WGS) entry which is preliminary data.</text>
</comment>
<feature type="domain" description="RRM" evidence="4">
    <location>
        <begin position="92"/>
        <end position="170"/>
    </location>
</feature>
<dbReference type="InterPro" id="IPR035979">
    <property type="entry name" value="RBD_domain_sf"/>
</dbReference>
<dbReference type="PANTHER" id="PTHR19965">
    <property type="entry name" value="RNA AND EXPORT FACTOR BINDING PROTEIN"/>
    <property type="match status" value="1"/>
</dbReference>
<feature type="region of interest" description="Disordered" evidence="3">
    <location>
        <begin position="1"/>
        <end position="58"/>
    </location>
</feature>